<dbReference type="GO" id="GO:0046872">
    <property type="term" value="F:metal ion binding"/>
    <property type="evidence" value="ECO:0007669"/>
    <property type="project" value="UniProtKB-KW"/>
</dbReference>
<sequence>MTLRIAGIELGGTKCVATLGDGEGHVLEQTTVPTTQPDNTLPALSAILADWAGKAPFDALGIGSFGPVGLTPGTPDFGHITATAKPGWCDTDVLHTLCAPYDVPCHFDTDVNAAALAEQRWGAAQGLQDFAYVTVGTGVGVGLIVNGHATRGLGHCEMGHIRVPRLAGDTWPGHCPYHGDCVEGLAAGPAIKARLGQDHVHDIPADDPLWDSVAHALAQMCHAMLMTTGPRRILIGGGVANGQSHLRAMIERHVRASVAGYIPLPEETFILAPGLGDQAGPLGAIALGLNAMEEQAR</sequence>
<accession>A0A7W6CE07</accession>
<comment type="catalytic activity">
    <reaction evidence="6">
        <text>D-fructose + ATP = D-fructose 6-phosphate + ADP + H(+)</text>
        <dbReference type="Rhea" id="RHEA:16125"/>
        <dbReference type="ChEBI" id="CHEBI:15378"/>
        <dbReference type="ChEBI" id="CHEBI:30616"/>
        <dbReference type="ChEBI" id="CHEBI:37721"/>
        <dbReference type="ChEBI" id="CHEBI:61527"/>
        <dbReference type="ChEBI" id="CHEBI:456216"/>
        <dbReference type="EC" id="2.7.1.4"/>
    </reaction>
</comment>
<keyword evidence="7" id="KW-0418">Kinase</keyword>
<evidence type="ECO:0000256" key="1">
    <source>
        <dbReference type="ARBA" id="ARBA00001946"/>
    </source>
</evidence>
<comment type="caution">
    <text evidence="7">The sequence shown here is derived from an EMBL/GenBank/DDBJ whole genome shotgun (WGS) entry which is preliminary data.</text>
</comment>
<evidence type="ECO:0000256" key="4">
    <source>
        <dbReference type="ARBA" id="ARBA00022842"/>
    </source>
</evidence>
<protein>
    <recommendedName>
        <fullName evidence="5">fructokinase</fullName>
        <ecNumber evidence="5">2.7.1.4</ecNumber>
    </recommendedName>
</protein>
<gene>
    <name evidence="7" type="ORF">GGR38_000672</name>
</gene>
<comment type="cofactor">
    <cofactor evidence="1">
        <name>Mg(2+)</name>
        <dbReference type="ChEBI" id="CHEBI:18420"/>
    </cofactor>
</comment>
<dbReference type="PANTHER" id="PTHR42742">
    <property type="entry name" value="TRANSCRIPTIONAL REPRESSOR MPRA"/>
    <property type="match status" value="1"/>
</dbReference>
<evidence type="ECO:0000256" key="5">
    <source>
        <dbReference type="ARBA" id="ARBA00038887"/>
    </source>
</evidence>
<keyword evidence="7" id="KW-0808">Transferase</keyword>
<dbReference type="InterPro" id="IPR051804">
    <property type="entry name" value="Carb_Metab_Reg_Kinase/Isom"/>
</dbReference>
<evidence type="ECO:0000256" key="2">
    <source>
        <dbReference type="ARBA" id="ARBA00022723"/>
    </source>
</evidence>
<proteinExistence type="predicted"/>
<dbReference type="Proteomes" id="UP000548867">
    <property type="component" value="Unassembled WGS sequence"/>
</dbReference>
<evidence type="ECO:0000256" key="6">
    <source>
        <dbReference type="ARBA" id="ARBA00048451"/>
    </source>
</evidence>
<dbReference type="InterPro" id="IPR043129">
    <property type="entry name" value="ATPase_NBD"/>
</dbReference>
<dbReference type="EC" id="2.7.1.4" evidence="5"/>
<dbReference type="AlphaFoldDB" id="A0A7W6CE07"/>
<keyword evidence="8" id="KW-1185">Reference proteome</keyword>
<dbReference type="Pfam" id="PF00480">
    <property type="entry name" value="ROK"/>
    <property type="match status" value="1"/>
</dbReference>
<evidence type="ECO:0000256" key="3">
    <source>
        <dbReference type="ARBA" id="ARBA00022833"/>
    </source>
</evidence>
<keyword evidence="3" id="KW-0862">Zinc</keyword>
<organism evidence="7 8">
    <name type="scientific">Novosphingobium sediminicola</name>
    <dbReference type="NCBI Taxonomy" id="563162"/>
    <lineage>
        <taxon>Bacteria</taxon>
        <taxon>Pseudomonadati</taxon>
        <taxon>Pseudomonadota</taxon>
        <taxon>Alphaproteobacteria</taxon>
        <taxon>Sphingomonadales</taxon>
        <taxon>Sphingomonadaceae</taxon>
        <taxon>Novosphingobium</taxon>
    </lineage>
</organism>
<dbReference type="CDD" id="cd24067">
    <property type="entry name" value="ASKHA_NBD_ROK_BsFRK-like"/>
    <property type="match status" value="1"/>
</dbReference>
<dbReference type="InterPro" id="IPR000600">
    <property type="entry name" value="ROK"/>
</dbReference>
<dbReference type="PANTHER" id="PTHR42742:SF3">
    <property type="entry name" value="FRUCTOKINASE"/>
    <property type="match status" value="1"/>
</dbReference>
<keyword evidence="4" id="KW-0460">Magnesium</keyword>
<name>A0A7W6CE07_9SPHN</name>
<dbReference type="Gene3D" id="3.30.420.40">
    <property type="match status" value="2"/>
</dbReference>
<keyword evidence="2" id="KW-0479">Metal-binding</keyword>
<dbReference type="EMBL" id="JACIDX010000002">
    <property type="protein sequence ID" value="MBB3953745.1"/>
    <property type="molecule type" value="Genomic_DNA"/>
</dbReference>
<dbReference type="GO" id="GO:0008865">
    <property type="term" value="F:fructokinase activity"/>
    <property type="evidence" value="ECO:0007669"/>
    <property type="project" value="UniProtKB-EC"/>
</dbReference>
<dbReference type="SUPFAM" id="SSF53067">
    <property type="entry name" value="Actin-like ATPase domain"/>
    <property type="match status" value="1"/>
</dbReference>
<reference evidence="7 8" key="1">
    <citation type="submission" date="2020-08" db="EMBL/GenBank/DDBJ databases">
        <title>Genomic Encyclopedia of Type Strains, Phase IV (KMG-IV): sequencing the most valuable type-strain genomes for metagenomic binning, comparative biology and taxonomic classification.</title>
        <authorList>
            <person name="Goeker M."/>
        </authorList>
    </citation>
    <scope>NUCLEOTIDE SEQUENCE [LARGE SCALE GENOMIC DNA]</scope>
    <source>
        <strain evidence="7 8">DSM 27057</strain>
    </source>
</reference>
<evidence type="ECO:0000313" key="7">
    <source>
        <dbReference type="EMBL" id="MBB3953745.1"/>
    </source>
</evidence>
<evidence type="ECO:0000313" key="8">
    <source>
        <dbReference type="Proteomes" id="UP000548867"/>
    </source>
</evidence>
<dbReference type="RefSeq" id="WP_183622633.1">
    <property type="nucleotide sequence ID" value="NZ_JACIDX010000002.1"/>
</dbReference>